<dbReference type="Proteomes" id="UP001317705">
    <property type="component" value="Chromosome"/>
</dbReference>
<dbReference type="Pfam" id="PF07726">
    <property type="entry name" value="AAA_3"/>
    <property type="match status" value="1"/>
</dbReference>
<evidence type="ECO:0000313" key="2">
    <source>
        <dbReference type="EMBL" id="BDV43290.1"/>
    </source>
</evidence>
<accession>A0ABM8EL51</accession>
<dbReference type="RefSeq" id="WP_281999396.1">
    <property type="nucleotide sequence ID" value="NZ_AP027151.1"/>
</dbReference>
<dbReference type="InterPro" id="IPR041628">
    <property type="entry name" value="ChlI/MoxR_AAA_lid"/>
</dbReference>
<evidence type="ECO:0000313" key="3">
    <source>
        <dbReference type="Proteomes" id="UP001317705"/>
    </source>
</evidence>
<proteinExistence type="predicted"/>
<feature type="domain" description="AAA+ ATPase" evidence="1">
    <location>
        <begin position="37"/>
        <end position="178"/>
    </location>
</feature>
<dbReference type="Gene3D" id="1.10.8.80">
    <property type="entry name" value="Magnesium chelatase subunit I, C-Terminal domain"/>
    <property type="match status" value="1"/>
</dbReference>
<dbReference type="PIRSF" id="PIRSF002849">
    <property type="entry name" value="AAA_ATPase_chaperone_MoxR_prd"/>
    <property type="match status" value="1"/>
</dbReference>
<evidence type="ECO:0000259" key="1">
    <source>
        <dbReference type="SMART" id="SM00382"/>
    </source>
</evidence>
<sequence>MDLPKRDTILHVIDTLASNYLKGKIRAVRMAMVALLSGGHLLLEDIPGLGKTTLALALAQALGLSFGRVQCTSDLLPSDITGLSIYNREENRFSFLRGPIFNNVVLVDEINRTMPKTQSALLEAMEERRVTVEGTTYPLPEPFLVIATQNPVEQVGTYPLPESQLDRFMVRSGIGYPPEAIEKAIIKGGSIRDEIKTLNPLVAVGDILTAQQAIKEKIYLSEKLVDYIYAIVAATRQHKAIASGISTRGAISMAETAKAHAYLEGRSYVIPEDVKAIAASVGGHRLILSLESESYDKGELLNAILHTIPVPLV</sequence>
<dbReference type="InterPro" id="IPR027417">
    <property type="entry name" value="P-loop_NTPase"/>
</dbReference>
<protein>
    <submittedName>
        <fullName evidence="2">ATPase AAA</fullName>
    </submittedName>
</protein>
<dbReference type="InterPro" id="IPR050764">
    <property type="entry name" value="CbbQ/NirQ/NorQ/GpvN"/>
</dbReference>
<reference evidence="2 3" key="1">
    <citation type="submission" date="2022-12" db="EMBL/GenBank/DDBJ databases">
        <title>Polyphasic characterization of Geotalea uranireducens NIT-SL11 newly isolated from a complex of sewage sludge and microbially reduced graphene oxide.</title>
        <authorList>
            <person name="Xie L."/>
            <person name="Yoshida N."/>
            <person name="Meng L."/>
        </authorList>
    </citation>
    <scope>NUCLEOTIDE SEQUENCE [LARGE SCALE GENOMIC DNA]</scope>
    <source>
        <strain evidence="2 3">NIT-SL11</strain>
    </source>
</reference>
<dbReference type="SMART" id="SM00382">
    <property type="entry name" value="AAA"/>
    <property type="match status" value="1"/>
</dbReference>
<dbReference type="InterPro" id="IPR011703">
    <property type="entry name" value="ATPase_AAA-3"/>
</dbReference>
<dbReference type="InterPro" id="IPR003593">
    <property type="entry name" value="AAA+_ATPase"/>
</dbReference>
<dbReference type="Gene3D" id="3.40.50.300">
    <property type="entry name" value="P-loop containing nucleotide triphosphate hydrolases"/>
    <property type="match status" value="1"/>
</dbReference>
<gene>
    <name evidence="2" type="ORF">GURASL_22130</name>
</gene>
<dbReference type="PANTHER" id="PTHR42759:SF5">
    <property type="entry name" value="METHANOL DEHYDROGENASE REGULATOR"/>
    <property type="match status" value="1"/>
</dbReference>
<name>A0ABM8EL51_9BACT</name>
<dbReference type="EMBL" id="AP027151">
    <property type="protein sequence ID" value="BDV43290.1"/>
    <property type="molecule type" value="Genomic_DNA"/>
</dbReference>
<dbReference type="Pfam" id="PF17863">
    <property type="entry name" value="AAA_lid_2"/>
    <property type="match status" value="1"/>
</dbReference>
<dbReference type="PANTHER" id="PTHR42759">
    <property type="entry name" value="MOXR FAMILY PROTEIN"/>
    <property type="match status" value="1"/>
</dbReference>
<keyword evidence="3" id="KW-1185">Reference proteome</keyword>
<dbReference type="SUPFAM" id="SSF52540">
    <property type="entry name" value="P-loop containing nucleoside triphosphate hydrolases"/>
    <property type="match status" value="1"/>
</dbReference>
<organism evidence="2 3">
    <name type="scientific">Geotalea uraniireducens</name>
    <dbReference type="NCBI Taxonomy" id="351604"/>
    <lineage>
        <taxon>Bacteria</taxon>
        <taxon>Pseudomonadati</taxon>
        <taxon>Thermodesulfobacteriota</taxon>
        <taxon>Desulfuromonadia</taxon>
        <taxon>Geobacterales</taxon>
        <taxon>Geobacteraceae</taxon>
        <taxon>Geotalea</taxon>
    </lineage>
</organism>